<feature type="domain" description="Chalcone/stilbene synthase C-terminal" evidence="4">
    <location>
        <begin position="242"/>
        <end position="389"/>
    </location>
</feature>
<dbReference type="EMBL" id="JACEFO010001825">
    <property type="protein sequence ID" value="KAF8700868.1"/>
    <property type="molecule type" value="Genomic_DNA"/>
</dbReference>
<keyword evidence="2" id="KW-0012">Acyltransferase</keyword>
<keyword evidence="6" id="KW-1185">Reference proteome</keyword>
<feature type="domain" description="Chalcone/stilbene synthase N-terminal" evidence="3">
    <location>
        <begin position="12"/>
        <end position="67"/>
    </location>
</feature>
<reference evidence="5" key="1">
    <citation type="submission" date="2020-07" db="EMBL/GenBank/DDBJ databases">
        <title>Genome sequence and genetic diversity analysis of an under-domesticated orphan crop, white fonio (Digitaria exilis).</title>
        <authorList>
            <person name="Bennetzen J.L."/>
            <person name="Chen S."/>
            <person name="Ma X."/>
            <person name="Wang X."/>
            <person name="Yssel A.E.J."/>
            <person name="Chaluvadi S.R."/>
            <person name="Johnson M."/>
            <person name="Gangashetty P."/>
            <person name="Hamidou F."/>
            <person name="Sanogo M.D."/>
            <person name="Zwaenepoel A."/>
            <person name="Wallace J."/>
            <person name="Van De Peer Y."/>
            <person name="Van Deynze A."/>
        </authorList>
    </citation>
    <scope>NUCLEOTIDE SEQUENCE</scope>
    <source>
        <tissue evidence="5">Leaves</tissue>
    </source>
</reference>
<dbReference type="Proteomes" id="UP000636709">
    <property type="component" value="Unassembled WGS sequence"/>
</dbReference>
<evidence type="ECO:0008006" key="7">
    <source>
        <dbReference type="Google" id="ProtNLM"/>
    </source>
</evidence>
<evidence type="ECO:0000259" key="3">
    <source>
        <dbReference type="Pfam" id="PF00195"/>
    </source>
</evidence>
<dbReference type="OrthoDB" id="640820at2759"/>
<dbReference type="PANTHER" id="PTHR11877">
    <property type="entry name" value="HYDROXYMETHYLGLUTARYL-COA SYNTHASE"/>
    <property type="match status" value="1"/>
</dbReference>
<dbReference type="SUPFAM" id="SSF53901">
    <property type="entry name" value="Thiolase-like"/>
    <property type="match status" value="2"/>
</dbReference>
<feature type="domain" description="Chalcone/stilbene synthase N-terminal" evidence="3">
    <location>
        <begin position="94"/>
        <end position="176"/>
    </location>
</feature>
<dbReference type="InterPro" id="IPR011141">
    <property type="entry name" value="Polyketide_synthase_type-III"/>
</dbReference>
<dbReference type="PIRSF" id="PIRSF000451">
    <property type="entry name" value="PKS_III"/>
    <property type="match status" value="1"/>
</dbReference>
<accession>A0A835EP74</accession>
<dbReference type="InterPro" id="IPR001099">
    <property type="entry name" value="Chalcone/stilbene_synt_N"/>
</dbReference>
<evidence type="ECO:0000313" key="5">
    <source>
        <dbReference type="EMBL" id="KAF8700868.1"/>
    </source>
</evidence>
<sequence length="411" mass="44177">MGSAPANVRELWRTPRADGPAAVLAIGTANPANCVLQDEFPDLHFRITKSEHLVDLKEKFKTLCKKTPCFGIILPNSVSCQTINLAQVSITGQKMGVSKRYLHCTEELLGAHPEFIDPHSPSLDARLDIVKTAVPELAAEASRRAIAEWGRPATDITHLVVTTNSGAHIPGVDFQLDLAENNRGARVLVVCAEINVLLVTKPEEGSFHSLVHQGVFGDGAGAVIVGAADDPAMTAGERPLFEIFSAAQAIIPESENIITMQITKSGYGGDISTGQIHVLIGDNIERCLLDALEPLGIGGATWNDLFWVMHPGTSVIMNQVSAVLQLEPEKLAASRRVLSEYGNMLGVTVMFVLDEVRRRMEKGEEEGAPEWGLMVACGPGLTVETMVLRRCVAQGTGAPAEDKPLGLRMRG</sequence>
<dbReference type="GO" id="GO:0030639">
    <property type="term" value="P:polyketide biosynthetic process"/>
    <property type="evidence" value="ECO:0007669"/>
    <property type="project" value="TreeGrafter"/>
</dbReference>
<keyword evidence="2" id="KW-0808">Transferase</keyword>
<evidence type="ECO:0000256" key="2">
    <source>
        <dbReference type="RuleBase" id="RU003633"/>
    </source>
</evidence>
<proteinExistence type="inferred from homology"/>
<dbReference type="FunFam" id="3.40.47.10:FF:000014">
    <property type="entry name" value="Chalcone synthase 1"/>
    <property type="match status" value="1"/>
</dbReference>
<evidence type="ECO:0000256" key="1">
    <source>
        <dbReference type="ARBA" id="ARBA00005531"/>
    </source>
</evidence>
<comment type="similarity">
    <text evidence="1 2">Belongs to the thiolase-like superfamily. Chalcone/stilbene synthases family.</text>
</comment>
<dbReference type="AlphaFoldDB" id="A0A835EP74"/>
<dbReference type="GO" id="GO:0016747">
    <property type="term" value="F:acyltransferase activity, transferring groups other than amino-acyl groups"/>
    <property type="evidence" value="ECO:0007669"/>
    <property type="project" value="InterPro"/>
</dbReference>
<dbReference type="Pfam" id="PF00195">
    <property type="entry name" value="Chal_sti_synt_N"/>
    <property type="match status" value="3"/>
</dbReference>
<protein>
    <recommendedName>
        <fullName evidence="7">Chalcone synthase</fullName>
    </recommendedName>
</protein>
<feature type="domain" description="Chalcone/stilbene synthase N-terminal" evidence="3">
    <location>
        <begin position="177"/>
        <end position="227"/>
    </location>
</feature>
<dbReference type="Gene3D" id="3.40.47.10">
    <property type="match status" value="3"/>
</dbReference>
<dbReference type="CDD" id="cd00831">
    <property type="entry name" value="CHS_like"/>
    <property type="match status" value="1"/>
</dbReference>
<dbReference type="InterPro" id="IPR016039">
    <property type="entry name" value="Thiolase-like"/>
</dbReference>
<comment type="caution">
    <text evidence="5">The sequence shown here is derived from an EMBL/GenBank/DDBJ whole genome shotgun (WGS) entry which is preliminary data.</text>
</comment>
<dbReference type="Pfam" id="PF02797">
    <property type="entry name" value="Chal_sti_synt_C"/>
    <property type="match status" value="1"/>
</dbReference>
<name>A0A835EP74_9POAL</name>
<evidence type="ECO:0000259" key="4">
    <source>
        <dbReference type="Pfam" id="PF02797"/>
    </source>
</evidence>
<organism evidence="5 6">
    <name type="scientific">Digitaria exilis</name>
    <dbReference type="NCBI Taxonomy" id="1010633"/>
    <lineage>
        <taxon>Eukaryota</taxon>
        <taxon>Viridiplantae</taxon>
        <taxon>Streptophyta</taxon>
        <taxon>Embryophyta</taxon>
        <taxon>Tracheophyta</taxon>
        <taxon>Spermatophyta</taxon>
        <taxon>Magnoliopsida</taxon>
        <taxon>Liliopsida</taxon>
        <taxon>Poales</taxon>
        <taxon>Poaceae</taxon>
        <taxon>PACMAD clade</taxon>
        <taxon>Panicoideae</taxon>
        <taxon>Panicodae</taxon>
        <taxon>Paniceae</taxon>
        <taxon>Anthephorinae</taxon>
        <taxon>Digitaria</taxon>
    </lineage>
</organism>
<dbReference type="PANTHER" id="PTHR11877:SF106">
    <property type="entry name" value="BISDEMETHOXYCURCUMIN SYNTHASE"/>
    <property type="match status" value="1"/>
</dbReference>
<dbReference type="InterPro" id="IPR012328">
    <property type="entry name" value="Chalcone/stilbene_synt_C"/>
</dbReference>
<evidence type="ECO:0000313" key="6">
    <source>
        <dbReference type="Proteomes" id="UP000636709"/>
    </source>
</evidence>
<gene>
    <name evidence="5" type="ORF">HU200_034234</name>
</gene>